<dbReference type="AlphaFoldDB" id="A0A2P4SZD3"/>
<evidence type="ECO:0000313" key="1">
    <source>
        <dbReference type="EMBL" id="POI29476.1"/>
    </source>
</evidence>
<sequence length="41" mass="4808">MFSVRGFCLCGGESHRCWKAMAQELLPMCQVWEKSRIYNPN</sequence>
<gene>
    <name evidence="1" type="ORF">CIB84_006774</name>
</gene>
<organism evidence="1 2">
    <name type="scientific">Bambusicola thoracicus</name>
    <name type="common">Chinese bamboo-partridge</name>
    <name type="synonym">Perdix thoracica</name>
    <dbReference type="NCBI Taxonomy" id="9083"/>
    <lineage>
        <taxon>Eukaryota</taxon>
        <taxon>Metazoa</taxon>
        <taxon>Chordata</taxon>
        <taxon>Craniata</taxon>
        <taxon>Vertebrata</taxon>
        <taxon>Euteleostomi</taxon>
        <taxon>Archelosauria</taxon>
        <taxon>Archosauria</taxon>
        <taxon>Dinosauria</taxon>
        <taxon>Saurischia</taxon>
        <taxon>Theropoda</taxon>
        <taxon>Coelurosauria</taxon>
        <taxon>Aves</taxon>
        <taxon>Neognathae</taxon>
        <taxon>Galloanserae</taxon>
        <taxon>Galliformes</taxon>
        <taxon>Phasianidae</taxon>
        <taxon>Perdicinae</taxon>
        <taxon>Bambusicola</taxon>
    </lineage>
</organism>
<protein>
    <submittedName>
        <fullName evidence="1">Uncharacterized protein</fullName>
    </submittedName>
</protein>
<dbReference type="Proteomes" id="UP000237246">
    <property type="component" value="Unassembled WGS sequence"/>
</dbReference>
<name>A0A2P4SZD3_BAMTH</name>
<evidence type="ECO:0000313" key="2">
    <source>
        <dbReference type="Proteomes" id="UP000237246"/>
    </source>
</evidence>
<dbReference type="EMBL" id="PPHD01015170">
    <property type="protein sequence ID" value="POI29476.1"/>
    <property type="molecule type" value="Genomic_DNA"/>
</dbReference>
<proteinExistence type="predicted"/>
<reference evidence="1 2" key="1">
    <citation type="submission" date="2018-01" db="EMBL/GenBank/DDBJ databases">
        <title>Comparison of the Chinese Bamboo Partridge and Red Junglefowl genome sequences highlights the importance of demography in genome evolution.</title>
        <authorList>
            <person name="Tiley G.P."/>
            <person name="Kimball R.T."/>
            <person name="Braun E.L."/>
            <person name="Burleigh J.G."/>
        </authorList>
    </citation>
    <scope>NUCLEOTIDE SEQUENCE [LARGE SCALE GENOMIC DNA]</scope>
    <source>
        <strain evidence="1">RTK389</strain>
        <tissue evidence="1">Blood</tissue>
    </source>
</reference>
<comment type="caution">
    <text evidence="1">The sequence shown here is derived from an EMBL/GenBank/DDBJ whole genome shotgun (WGS) entry which is preliminary data.</text>
</comment>
<accession>A0A2P4SZD3</accession>
<keyword evidence="2" id="KW-1185">Reference proteome</keyword>